<protein>
    <recommendedName>
        <fullName evidence="2">Transposase IS4-like domain-containing protein</fullName>
    </recommendedName>
</protein>
<reference evidence="1" key="1">
    <citation type="submission" date="2018-06" db="EMBL/GenBank/DDBJ databases">
        <authorList>
            <person name="Zhirakovskaya E."/>
        </authorList>
    </citation>
    <scope>NUCLEOTIDE SEQUENCE</scope>
</reference>
<proteinExistence type="predicted"/>
<sequence length="430" mass="50179">MSFSALRKALSSHFHAIEDDRQQSKCDYTQHDVLMSAFACMYFQDPSLAQFQKRMEEVHHKNNLRTIFGVEHIPGDSQLRDILDTIPAEAIAPVFKELFGRLRRHKHLEDYAILPNMLMCVIDGTQYHRSKQICCEQCLRKEHKNGELTYSHAVLQGAIMHPDKKQVLPVMPEAIQNSDGTKKQDCESKAAKRFIKNLKSTHPRQHFLICGDGLMSHQPMIETIVEQGLHYLLVAKPGDHKYLFEWFNDFTALPSLDVEDEKGRIHHYRWQNAVPLHGKANAIKVNFLEYSLTNSEGKITYRNSWISDIEINEKNICHLVQAGRCRWKIENECFNTLKNQGYHIKHNYGHGKKYLSYNMYLLTLLAFYLHQIFELTDGMYQACRKKFGSKTYLWEVFRGTVRMVVVESWEQLMDLSLYPDGYEVRATKKS</sequence>
<evidence type="ECO:0008006" key="2">
    <source>
        <dbReference type="Google" id="ProtNLM"/>
    </source>
</evidence>
<dbReference type="AlphaFoldDB" id="A0A3B0XT63"/>
<gene>
    <name evidence="1" type="ORF">MNBD_GAMMA09-2846</name>
</gene>
<name>A0A3B0XT63_9ZZZZ</name>
<organism evidence="1">
    <name type="scientific">hydrothermal vent metagenome</name>
    <dbReference type="NCBI Taxonomy" id="652676"/>
    <lineage>
        <taxon>unclassified sequences</taxon>
        <taxon>metagenomes</taxon>
        <taxon>ecological metagenomes</taxon>
    </lineage>
</organism>
<evidence type="ECO:0000313" key="1">
    <source>
        <dbReference type="EMBL" id="VAW67323.1"/>
    </source>
</evidence>
<dbReference type="EMBL" id="UOFI01000094">
    <property type="protein sequence ID" value="VAW67323.1"/>
    <property type="molecule type" value="Genomic_DNA"/>
</dbReference>
<accession>A0A3B0XT63</accession>